<dbReference type="STRING" id="97972.A0A2V1DQF6"/>
<dbReference type="OrthoDB" id="10255128at2759"/>
<gene>
    <name evidence="2" type="ORF">DM02DRAFT_527280</name>
</gene>
<accession>A0A2V1DQF6</accession>
<name>A0A2V1DQF6_9PLEO</name>
<evidence type="ECO:0000256" key="1">
    <source>
        <dbReference type="SAM" id="MobiDB-lite"/>
    </source>
</evidence>
<evidence type="ECO:0000313" key="2">
    <source>
        <dbReference type="EMBL" id="PVI00259.1"/>
    </source>
</evidence>
<dbReference type="InterPro" id="IPR023214">
    <property type="entry name" value="HAD_sf"/>
</dbReference>
<organism evidence="2 3">
    <name type="scientific">Periconia macrospinosa</name>
    <dbReference type="NCBI Taxonomy" id="97972"/>
    <lineage>
        <taxon>Eukaryota</taxon>
        <taxon>Fungi</taxon>
        <taxon>Dikarya</taxon>
        <taxon>Ascomycota</taxon>
        <taxon>Pezizomycotina</taxon>
        <taxon>Dothideomycetes</taxon>
        <taxon>Pleosporomycetidae</taxon>
        <taxon>Pleosporales</taxon>
        <taxon>Massarineae</taxon>
        <taxon>Periconiaceae</taxon>
        <taxon>Periconia</taxon>
    </lineage>
</organism>
<dbReference type="Proteomes" id="UP000244855">
    <property type="component" value="Unassembled WGS sequence"/>
</dbReference>
<reference evidence="2 3" key="1">
    <citation type="journal article" date="2018" name="Sci. Rep.">
        <title>Comparative genomics provides insights into the lifestyle and reveals functional heterogeneity of dark septate endophytic fungi.</title>
        <authorList>
            <person name="Knapp D.G."/>
            <person name="Nemeth J.B."/>
            <person name="Barry K."/>
            <person name="Hainaut M."/>
            <person name="Henrissat B."/>
            <person name="Johnson J."/>
            <person name="Kuo A."/>
            <person name="Lim J.H.P."/>
            <person name="Lipzen A."/>
            <person name="Nolan M."/>
            <person name="Ohm R.A."/>
            <person name="Tamas L."/>
            <person name="Grigoriev I.V."/>
            <person name="Spatafora J.W."/>
            <person name="Nagy L.G."/>
            <person name="Kovacs G.M."/>
        </authorList>
    </citation>
    <scope>NUCLEOTIDE SEQUENCE [LARGE SCALE GENOMIC DNA]</scope>
    <source>
        <strain evidence="2 3">DSE2036</strain>
    </source>
</reference>
<dbReference type="SUPFAM" id="SSF56784">
    <property type="entry name" value="HAD-like"/>
    <property type="match status" value="1"/>
</dbReference>
<protein>
    <recommendedName>
        <fullName evidence="4">HAD-like protein</fullName>
    </recommendedName>
</protein>
<dbReference type="PANTHER" id="PTHR28181">
    <property type="entry name" value="UPF0655 PROTEIN YCR015C"/>
    <property type="match status" value="1"/>
</dbReference>
<sequence length="355" mass="38679">MPTTTPTHWILDWDSTITTHDTLTPLVHISASSPSRTPSQKQHILQEWNRISKAYVDDFQNTLGKWKDERGESTGTGDGGGGGGLAREKEMLRVLEDVEERSLKRVCEARILAGLKADEVKWGAESVVRSGEVRVRKGFGEFWARLSSLATEREDVSAGGQEKEEDVGLTILSVNWSRLFISSCLASSRPPITFPTASIISNELEGLVSSHSDTTTTANFTTGSILSTYTHHPNAPPLILSSRHKLAIFESLLSTADTSTNKKKRKRVIYIGDSPTDLECLLAADIGICMRDQDGEGEGGGGKLAETLARGGVRCVRLRDLEGEGGDRGAGGGGKVVTWVRDFEEVNVWLDGRRD</sequence>
<evidence type="ECO:0008006" key="4">
    <source>
        <dbReference type="Google" id="ProtNLM"/>
    </source>
</evidence>
<keyword evidence="3" id="KW-1185">Reference proteome</keyword>
<dbReference type="InterPro" id="IPR036412">
    <property type="entry name" value="HAD-like_sf"/>
</dbReference>
<feature type="region of interest" description="Disordered" evidence="1">
    <location>
        <begin position="66"/>
        <end position="87"/>
    </location>
</feature>
<dbReference type="AlphaFoldDB" id="A0A2V1DQF6"/>
<proteinExistence type="predicted"/>
<dbReference type="EMBL" id="KZ805376">
    <property type="protein sequence ID" value="PVI00259.1"/>
    <property type="molecule type" value="Genomic_DNA"/>
</dbReference>
<dbReference type="Gene3D" id="3.40.50.1000">
    <property type="entry name" value="HAD superfamily/HAD-like"/>
    <property type="match status" value="1"/>
</dbReference>
<dbReference type="PANTHER" id="PTHR28181:SF1">
    <property type="entry name" value="COLD TOLERANCE PROTEIN 1"/>
    <property type="match status" value="1"/>
</dbReference>
<feature type="compositionally biased region" description="Gly residues" evidence="1">
    <location>
        <begin position="74"/>
        <end position="85"/>
    </location>
</feature>
<evidence type="ECO:0000313" key="3">
    <source>
        <dbReference type="Proteomes" id="UP000244855"/>
    </source>
</evidence>
<dbReference type="InterPro" id="IPR050849">
    <property type="entry name" value="HAD-like_hydrolase_phosphatase"/>
</dbReference>